<reference evidence="2 3" key="1">
    <citation type="submission" date="2016-11" db="EMBL/GenBank/DDBJ databases">
        <title>The potential of Streptococcus salivarius to inhibit the production of volatile sulphur compounds in the oral cavity.</title>
        <authorList>
            <person name="Sun L."/>
            <person name="Li Z."/>
            <person name="Jin D."/>
            <person name="Zhao H."/>
        </authorList>
    </citation>
    <scope>NUCLEOTIDE SEQUENCE [LARGE SCALE GENOMIC DNA]</scope>
    <source>
        <strain evidence="2 3">ICDC2</strain>
    </source>
</reference>
<keyword evidence="1" id="KW-1133">Transmembrane helix</keyword>
<feature type="transmembrane region" description="Helical" evidence="1">
    <location>
        <begin position="30"/>
        <end position="52"/>
    </location>
</feature>
<feature type="transmembrane region" description="Helical" evidence="1">
    <location>
        <begin position="113"/>
        <end position="131"/>
    </location>
</feature>
<organism evidence="2 3">
    <name type="scientific">Streptococcus salivarius</name>
    <dbReference type="NCBI Taxonomy" id="1304"/>
    <lineage>
        <taxon>Bacteria</taxon>
        <taxon>Bacillati</taxon>
        <taxon>Bacillota</taxon>
        <taxon>Bacilli</taxon>
        <taxon>Lactobacillales</taxon>
        <taxon>Streptococcaceae</taxon>
        <taxon>Streptococcus</taxon>
    </lineage>
</organism>
<evidence type="ECO:0000313" key="2">
    <source>
        <dbReference type="EMBL" id="QGU80185.1"/>
    </source>
</evidence>
<proteinExistence type="predicted"/>
<evidence type="ECO:0000256" key="1">
    <source>
        <dbReference type="SAM" id="Phobius"/>
    </source>
</evidence>
<dbReference type="Proteomes" id="UP000422997">
    <property type="component" value="Chromosome"/>
</dbReference>
<dbReference type="EMBL" id="CP018187">
    <property type="protein sequence ID" value="QGU80185.1"/>
    <property type="molecule type" value="Genomic_DNA"/>
</dbReference>
<keyword evidence="1" id="KW-0812">Transmembrane</keyword>
<name>A0AB37D8W6_STRSL</name>
<evidence type="ECO:0000313" key="3">
    <source>
        <dbReference type="Proteomes" id="UP000422997"/>
    </source>
</evidence>
<accession>A0AB37D8W6</accession>
<feature type="transmembrane region" description="Helical" evidence="1">
    <location>
        <begin position="59"/>
        <end position="79"/>
    </location>
</feature>
<feature type="transmembrane region" description="Helical" evidence="1">
    <location>
        <begin position="5"/>
        <end position="24"/>
    </location>
</feature>
<keyword evidence="1" id="KW-0472">Membrane</keyword>
<gene>
    <name evidence="2" type="ORF">BSR19_03150</name>
</gene>
<sequence length="141" mass="16183">MLFYIIIASILNILLVIIGTKFLLSLTILGFIFIIYLFPLILNSLLSALAVLKKKKKSLYCLVFPTISLLAYIIIGVFLENSSSWTKFIEYNTITSGEMYIKINTSLIEPSQIIFVVLLYFLVEYIILKILERMMKKNGNN</sequence>
<dbReference type="NCBIfam" id="NF038270">
    <property type="entry name" value="membran_MsaC"/>
    <property type="match status" value="1"/>
</dbReference>
<protein>
    <submittedName>
        <fullName evidence="2">Uncharacterized protein</fullName>
    </submittedName>
</protein>
<dbReference type="RefSeq" id="WP_156246554.1">
    <property type="nucleotide sequence ID" value="NZ_CP018187.1"/>
</dbReference>
<dbReference type="AlphaFoldDB" id="A0AB37D8W6"/>